<evidence type="ECO:0000256" key="1">
    <source>
        <dbReference type="SAM" id="MobiDB-lite"/>
    </source>
</evidence>
<feature type="compositionally biased region" description="Basic and acidic residues" evidence="1">
    <location>
        <begin position="308"/>
        <end position="322"/>
    </location>
</feature>
<dbReference type="Proteomes" id="UP000053825">
    <property type="component" value="Unassembled WGS sequence"/>
</dbReference>
<evidence type="ECO:0000313" key="4">
    <source>
        <dbReference type="Proteomes" id="UP000053825"/>
    </source>
</evidence>
<feature type="region of interest" description="Disordered" evidence="1">
    <location>
        <begin position="285"/>
        <end position="390"/>
    </location>
</feature>
<organism evidence="3 4">
    <name type="scientific">Habropoda laboriosa</name>
    <dbReference type="NCBI Taxonomy" id="597456"/>
    <lineage>
        <taxon>Eukaryota</taxon>
        <taxon>Metazoa</taxon>
        <taxon>Ecdysozoa</taxon>
        <taxon>Arthropoda</taxon>
        <taxon>Hexapoda</taxon>
        <taxon>Insecta</taxon>
        <taxon>Pterygota</taxon>
        <taxon>Neoptera</taxon>
        <taxon>Endopterygota</taxon>
        <taxon>Hymenoptera</taxon>
        <taxon>Apocrita</taxon>
        <taxon>Aculeata</taxon>
        <taxon>Apoidea</taxon>
        <taxon>Anthophila</taxon>
        <taxon>Apidae</taxon>
        <taxon>Habropoda</taxon>
    </lineage>
</organism>
<accession>A0A0L7R0K8</accession>
<name>A0A0L7R0K8_9HYME</name>
<evidence type="ECO:0000313" key="3">
    <source>
        <dbReference type="EMBL" id="KOC64389.1"/>
    </source>
</evidence>
<dbReference type="EMBL" id="KQ414670">
    <property type="protein sequence ID" value="KOC64389.1"/>
    <property type="molecule type" value="Genomic_DNA"/>
</dbReference>
<feature type="chain" id="PRO_5005574989" description="Filamentous hemagglutinin" evidence="2">
    <location>
        <begin position="20"/>
        <end position="390"/>
    </location>
</feature>
<feature type="signal peptide" evidence="2">
    <location>
        <begin position="1"/>
        <end position="19"/>
    </location>
</feature>
<feature type="compositionally biased region" description="Basic and acidic residues" evidence="1">
    <location>
        <begin position="368"/>
        <end position="390"/>
    </location>
</feature>
<evidence type="ECO:0008006" key="5">
    <source>
        <dbReference type="Google" id="ProtNLM"/>
    </source>
</evidence>
<proteinExistence type="predicted"/>
<reference evidence="3 4" key="1">
    <citation type="submission" date="2015-07" db="EMBL/GenBank/DDBJ databases">
        <title>The genome of Habropoda laboriosa.</title>
        <authorList>
            <person name="Pan H."/>
            <person name="Kapheim K."/>
        </authorList>
    </citation>
    <scope>NUCLEOTIDE SEQUENCE [LARGE SCALE GENOMIC DNA]</scope>
    <source>
        <strain evidence="3">0110345459</strain>
    </source>
</reference>
<protein>
    <recommendedName>
        <fullName evidence="5">Filamentous hemagglutinin</fullName>
    </recommendedName>
</protein>
<feature type="region of interest" description="Disordered" evidence="1">
    <location>
        <begin position="153"/>
        <end position="172"/>
    </location>
</feature>
<dbReference type="OrthoDB" id="7554587at2759"/>
<gene>
    <name evidence="3" type="ORF">WH47_01557</name>
</gene>
<keyword evidence="2" id="KW-0732">Signal</keyword>
<dbReference type="AlphaFoldDB" id="A0A0L7R0K8"/>
<keyword evidence="4" id="KW-1185">Reference proteome</keyword>
<evidence type="ECO:0000256" key="2">
    <source>
        <dbReference type="SAM" id="SignalP"/>
    </source>
</evidence>
<sequence>MHLNVSFLFLLLGITLIQAGPAAKIIEKKSLAETVEAEAKQENLNIEESGEEKDRTKKAALYFQIQPNCQQPVKENLVTVQNIPLRIQAQSVPPQIHTLNVLQPIVQTLPQPSIIIPQQPIPNLHIAQHPAQPSSAVNVIQSSSNTNVIHGIEKQQPQPKPKPTPAPVTETVPVTEKPKPMRIEQQAQPLPKPQETLALLPMAPTYEEHLMFIPEQPQFVPLMEVPATTPCTNPLHNYLTSCTCSNVRPLAMNMVPVMPYPSAYARSSMMMPHMVAEKIRVEPQGRTNTHIDLNIPNHRHHHPHHHSHDSLPESTLRNKENTMHSPVASEASNLIQTNKSPRETNTNQLSPEKMLEIKQEQSQAMLIDGRRNVRSNKEKSKERKSESTKN</sequence>
<feature type="compositionally biased region" description="Polar residues" evidence="1">
    <location>
        <begin position="330"/>
        <end position="350"/>
    </location>
</feature>
<feature type="compositionally biased region" description="Basic residues" evidence="1">
    <location>
        <begin position="297"/>
        <end position="307"/>
    </location>
</feature>